<dbReference type="RefSeq" id="WP_273638421.1">
    <property type="nucleotide sequence ID" value="NZ_JAQQXP010000001.1"/>
</dbReference>
<keyword evidence="3" id="KW-1185">Reference proteome</keyword>
<name>A0ABT5KYX3_9ALTE</name>
<gene>
    <name evidence="2" type="ORF">OIK42_03620</name>
</gene>
<evidence type="ECO:0000256" key="1">
    <source>
        <dbReference type="SAM" id="MobiDB-lite"/>
    </source>
</evidence>
<evidence type="ECO:0000313" key="2">
    <source>
        <dbReference type="EMBL" id="MDC8829847.1"/>
    </source>
</evidence>
<comment type="caution">
    <text evidence="2">The sequence shown here is derived from an EMBL/GenBank/DDBJ whole genome shotgun (WGS) entry which is preliminary data.</text>
</comment>
<reference evidence="2 3" key="1">
    <citation type="submission" date="2022-10" db="EMBL/GenBank/DDBJ databases">
        <title>Alteromonas sp. chi3 Genome sequencing.</title>
        <authorList>
            <person name="Park S."/>
        </authorList>
    </citation>
    <scope>NUCLEOTIDE SEQUENCE [LARGE SCALE GENOMIC DNA]</scope>
    <source>
        <strain evidence="3">chi3</strain>
    </source>
</reference>
<feature type="region of interest" description="Disordered" evidence="1">
    <location>
        <begin position="115"/>
        <end position="134"/>
    </location>
</feature>
<organism evidence="2 3">
    <name type="scientific">Alteromonas gilva</name>
    <dbReference type="NCBI Taxonomy" id="2987522"/>
    <lineage>
        <taxon>Bacteria</taxon>
        <taxon>Pseudomonadati</taxon>
        <taxon>Pseudomonadota</taxon>
        <taxon>Gammaproteobacteria</taxon>
        <taxon>Alteromonadales</taxon>
        <taxon>Alteromonadaceae</taxon>
        <taxon>Alteromonas/Salinimonas group</taxon>
        <taxon>Alteromonas</taxon>
    </lineage>
</organism>
<dbReference type="Proteomes" id="UP001218788">
    <property type="component" value="Unassembled WGS sequence"/>
</dbReference>
<protein>
    <submittedName>
        <fullName evidence="2">Uncharacterized protein</fullName>
    </submittedName>
</protein>
<sequence length="145" mass="16044">MFNGKSFDGYVAEQVGNTLSAQATQEQQRMVRQQRQLAWDNAPVNAIFRVNDTIIASSAEDTVNLHTNNLLTMMDNLGVSREQAQTLYRNTIGKPVNAQALEQQLASLFGSNLSGEYPDGNSRPTRKAVSATAEAQYRQSYNQLS</sequence>
<dbReference type="EMBL" id="JAQQXP010000001">
    <property type="protein sequence ID" value="MDC8829847.1"/>
    <property type="molecule type" value="Genomic_DNA"/>
</dbReference>
<evidence type="ECO:0000313" key="3">
    <source>
        <dbReference type="Proteomes" id="UP001218788"/>
    </source>
</evidence>
<proteinExistence type="predicted"/>
<accession>A0ABT5KYX3</accession>